<dbReference type="InterPro" id="IPR051783">
    <property type="entry name" value="NAD(P)-dependent_oxidoreduct"/>
</dbReference>
<evidence type="ECO:0000313" key="3">
    <source>
        <dbReference type="Proteomes" id="UP001061302"/>
    </source>
</evidence>
<dbReference type="RefSeq" id="WP_263126188.1">
    <property type="nucleotide sequence ID" value="NZ_CP106753.1"/>
</dbReference>
<dbReference type="InterPro" id="IPR036291">
    <property type="entry name" value="NAD(P)-bd_dom_sf"/>
</dbReference>
<dbReference type="SUPFAM" id="SSF51735">
    <property type="entry name" value="NAD(P)-binding Rossmann-fold domains"/>
    <property type="match status" value="1"/>
</dbReference>
<accession>A0ABY6DRD6</accession>
<dbReference type="Pfam" id="PF01370">
    <property type="entry name" value="Epimerase"/>
    <property type="match status" value="1"/>
</dbReference>
<evidence type="ECO:0000313" key="2">
    <source>
        <dbReference type="EMBL" id="UXY16788.1"/>
    </source>
</evidence>
<dbReference type="InterPro" id="IPR001509">
    <property type="entry name" value="Epimerase_deHydtase"/>
</dbReference>
<keyword evidence="3" id="KW-1185">Reference proteome</keyword>
<sequence length="301" mass="33720">MFKNRPRLLIVGCGDVLARAVPWLARRFRLYGTARTGQAAVRLRALGVRPVAADLDRRTTLRRLGGIADWVVHSAPPAAQGSCDGRTGRLLAALERRAKPGILAQRPRRAVYIGTSGIYGDCHGTWVGECQRPQPGNERARRRAHAEQALRAWARRRAVRLSLLRAPGIYATDRLPLARVARGDVCVLPEEDSYSNHIHADDLARTVCLALFRGRALRAYNVSDDLPLRMGDWFDRVADQAGLPRPPRVSRAMAQQHLSPAMLSYLNESRRLDNGRLGRELRVQLRYPTVDHFLKRTDPQG</sequence>
<name>A0ABY6DRD6_9NEIS</name>
<feature type="domain" description="NAD-dependent epimerase/dehydratase" evidence="1">
    <location>
        <begin position="44"/>
        <end position="222"/>
    </location>
</feature>
<dbReference type="PANTHER" id="PTHR48079">
    <property type="entry name" value="PROTEIN YEEZ"/>
    <property type="match status" value="1"/>
</dbReference>
<reference evidence="2" key="1">
    <citation type="submission" date="2022-10" db="EMBL/GenBank/DDBJ databases">
        <title>Chitiniphilus purpureus sp. nov., a novel chitin-degrading bacterium isolated from crawfish pond sediment.</title>
        <authorList>
            <person name="Li K."/>
        </authorList>
    </citation>
    <scope>NUCLEOTIDE SEQUENCE</scope>
    <source>
        <strain evidence="2">CD1</strain>
    </source>
</reference>
<dbReference type="Proteomes" id="UP001061302">
    <property type="component" value="Chromosome"/>
</dbReference>
<organism evidence="2 3">
    <name type="scientific">Chitiniphilus purpureus</name>
    <dbReference type="NCBI Taxonomy" id="2981137"/>
    <lineage>
        <taxon>Bacteria</taxon>
        <taxon>Pseudomonadati</taxon>
        <taxon>Pseudomonadota</taxon>
        <taxon>Betaproteobacteria</taxon>
        <taxon>Neisseriales</taxon>
        <taxon>Chitinibacteraceae</taxon>
        <taxon>Chitiniphilus</taxon>
    </lineage>
</organism>
<proteinExistence type="predicted"/>
<protein>
    <submittedName>
        <fullName evidence="2">SDR family NAD(P)-dependent oxidoreductase</fullName>
    </submittedName>
</protein>
<dbReference type="EMBL" id="CP106753">
    <property type="protein sequence ID" value="UXY16788.1"/>
    <property type="molecule type" value="Genomic_DNA"/>
</dbReference>
<dbReference type="PANTHER" id="PTHR48079:SF6">
    <property type="entry name" value="NAD(P)-BINDING DOMAIN-CONTAINING PROTEIN-RELATED"/>
    <property type="match status" value="1"/>
</dbReference>
<dbReference type="Gene3D" id="3.40.50.720">
    <property type="entry name" value="NAD(P)-binding Rossmann-like Domain"/>
    <property type="match status" value="1"/>
</dbReference>
<evidence type="ECO:0000259" key="1">
    <source>
        <dbReference type="Pfam" id="PF01370"/>
    </source>
</evidence>
<gene>
    <name evidence="2" type="ORF">N8I74_07130</name>
</gene>